<keyword evidence="1" id="KW-0812">Transmembrane</keyword>
<organism evidence="2 3">
    <name type="scientific">Anaerolinea thermophila</name>
    <dbReference type="NCBI Taxonomy" id="167964"/>
    <lineage>
        <taxon>Bacteria</taxon>
        <taxon>Bacillati</taxon>
        <taxon>Chloroflexota</taxon>
        <taxon>Anaerolineae</taxon>
        <taxon>Anaerolineales</taxon>
        <taxon>Anaerolineaceae</taxon>
        <taxon>Anaerolinea</taxon>
    </lineage>
</organism>
<name>A0A101FXG3_9CHLR</name>
<dbReference type="EMBL" id="LGFU01000062">
    <property type="protein sequence ID" value="KUK46161.1"/>
    <property type="molecule type" value="Genomic_DNA"/>
</dbReference>
<keyword evidence="1" id="KW-1133">Transmembrane helix</keyword>
<gene>
    <name evidence="2" type="ORF">XD73_0969</name>
</gene>
<dbReference type="AlphaFoldDB" id="A0A101FXG3"/>
<accession>A0A101FXG3</accession>
<keyword evidence="1" id="KW-0472">Membrane</keyword>
<dbReference type="Proteomes" id="UP000064249">
    <property type="component" value="Unassembled WGS sequence"/>
</dbReference>
<protein>
    <submittedName>
        <fullName evidence="2">Uncharacterized protein</fullName>
    </submittedName>
</protein>
<comment type="caution">
    <text evidence="2">The sequence shown here is derived from an EMBL/GenBank/DDBJ whole genome shotgun (WGS) entry which is preliminary data.</text>
</comment>
<evidence type="ECO:0000313" key="3">
    <source>
        <dbReference type="Proteomes" id="UP000064249"/>
    </source>
</evidence>
<sequence length="221" mass="24584">MATPRRPEPPKKMGFMGFVFLLGIIAGMVWLGMLIFQLGPYRSEEVPVMTTPTNPIPLIPTHTPRLWMTEEPAVPTSTITQTLMPTITVTPTPKILPFILFGEPEPMSSAVIRPQLDCDWLVIAGQVWDLQGEAATDSVSVHLFGELNGFAVDEFRHPGAEKAYGESGYEFALEGFVVDSEDSLYIQLVDANNVPLSNPYLLQTFNDCQMNLILVNFKQVR</sequence>
<feature type="transmembrane region" description="Helical" evidence="1">
    <location>
        <begin position="15"/>
        <end position="36"/>
    </location>
</feature>
<reference evidence="2 3" key="1">
    <citation type="journal article" date="2015" name="MBio">
        <title>Genome-Resolved Metagenomic Analysis Reveals Roles for Candidate Phyla and Other Microbial Community Members in Biogeochemical Transformations in Oil Reservoirs.</title>
        <authorList>
            <person name="Hu P."/>
            <person name="Tom L."/>
            <person name="Singh A."/>
            <person name="Thomas B.C."/>
            <person name="Baker B.J."/>
            <person name="Piceno Y.M."/>
            <person name="Andersen G.L."/>
            <person name="Banfield J.F."/>
        </authorList>
    </citation>
    <scope>NUCLEOTIDE SEQUENCE [LARGE SCALE GENOMIC DNA]</scope>
    <source>
        <strain evidence="2">46_16</strain>
    </source>
</reference>
<proteinExistence type="predicted"/>
<evidence type="ECO:0000313" key="2">
    <source>
        <dbReference type="EMBL" id="KUK46161.1"/>
    </source>
</evidence>
<evidence type="ECO:0000256" key="1">
    <source>
        <dbReference type="SAM" id="Phobius"/>
    </source>
</evidence>